<dbReference type="InterPro" id="IPR058647">
    <property type="entry name" value="BSH_CzcB-like"/>
</dbReference>
<dbReference type="Pfam" id="PF25989">
    <property type="entry name" value="YknX_C"/>
    <property type="match status" value="1"/>
</dbReference>
<dbReference type="SUPFAM" id="SSF111369">
    <property type="entry name" value="HlyD-like secretion proteins"/>
    <property type="match status" value="1"/>
</dbReference>
<comment type="similarity">
    <text evidence="1">Belongs to the membrane fusion protein (MFP) (TC 8.A.1) family.</text>
</comment>
<feature type="domain" description="YknX-like C-terminal permuted SH3-like" evidence="5">
    <location>
        <begin position="306"/>
        <end position="370"/>
    </location>
</feature>
<accession>A0A495IYM3</accession>
<comment type="caution">
    <text evidence="6">The sequence shown here is derived from an EMBL/GenBank/DDBJ whole genome shotgun (WGS) entry which is preliminary data.</text>
</comment>
<dbReference type="InterPro" id="IPR058792">
    <property type="entry name" value="Beta-barrel_RND_2"/>
</dbReference>
<dbReference type="NCBIfam" id="TIGR01730">
    <property type="entry name" value="RND_mfp"/>
    <property type="match status" value="1"/>
</dbReference>
<dbReference type="Gene3D" id="2.40.50.100">
    <property type="match status" value="1"/>
</dbReference>
<feature type="domain" description="CzcB-like barrel-sandwich hybrid" evidence="4">
    <location>
        <begin position="72"/>
        <end position="203"/>
    </location>
</feature>
<dbReference type="GO" id="GO:1990281">
    <property type="term" value="C:efflux pump complex"/>
    <property type="evidence" value="ECO:0007669"/>
    <property type="project" value="TreeGrafter"/>
</dbReference>
<evidence type="ECO:0000256" key="2">
    <source>
        <dbReference type="SAM" id="Coils"/>
    </source>
</evidence>
<evidence type="ECO:0000256" key="1">
    <source>
        <dbReference type="ARBA" id="ARBA00009477"/>
    </source>
</evidence>
<dbReference type="EMBL" id="RBKU01000001">
    <property type="protein sequence ID" value="RKR81481.1"/>
    <property type="molecule type" value="Genomic_DNA"/>
</dbReference>
<dbReference type="PROSITE" id="PS51257">
    <property type="entry name" value="PROKAR_LIPOPROTEIN"/>
    <property type="match status" value="1"/>
</dbReference>
<dbReference type="OrthoDB" id="9806939at2"/>
<evidence type="ECO:0000259" key="5">
    <source>
        <dbReference type="Pfam" id="PF25989"/>
    </source>
</evidence>
<dbReference type="Gene3D" id="2.40.30.170">
    <property type="match status" value="1"/>
</dbReference>
<dbReference type="Proteomes" id="UP000268007">
    <property type="component" value="Unassembled WGS sequence"/>
</dbReference>
<dbReference type="GO" id="GO:0015562">
    <property type="term" value="F:efflux transmembrane transporter activity"/>
    <property type="evidence" value="ECO:0007669"/>
    <property type="project" value="TreeGrafter"/>
</dbReference>
<keyword evidence="7" id="KW-1185">Reference proteome</keyword>
<organism evidence="6 7">
    <name type="scientific">Mucilaginibacter gracilis</name>
    <dbReference type="NCBI Taxonomy" id="423350"/>
    <lineage>
        <taxon>Bacteria</taxon>
        <taxon>Pseudomonadati</taxon>
        <taxon>Bacteroidota</taxon>
        <taxon>Sphingobacteriia</taxon>
        <taxon>Sphingobacteriales</taxon>
        <taxon>Sphingobacteriaceae</taxon>
        <taxon>Mucilaginibacter</taxon>
    </lineage>
</organism>
<evidence type="ECO:0000313" key="6">
    <source>
        <dbReference type="EMBL" id="RKR81481.1"/>
    </source>
</evidence>
<dbReference type="Gene3D" id="2.40.420.20">
    <property type="match status" value="1"/>
</dbReference>
<dbReference type="InterPro" id="IPR006143">
    <property type="entry name" value="RND_pump_MFP"/>
</dbReference>
<name>A0A495IYM3_9SPHI</name>
<evidence type="ECO:0000313" key="7">
    <source>
        <dbReference type="Proteomes" id="UP000268007"/>
    </source>
</evidence>
<dbReference type="AlphaFoldDB" id="A0A495IYM3"/>
<keyword evidence="2" id="KW-0175">Coiled coil</keyword>
<evidence type="ECO:0000259" key="3">
    <source>
        <dbReference type="Pfam" id="PF25954"/>
    </source>
</evidence>
<dbReference type="PANTHER" id="PTHR30469:SF37">
    <property type="entry name" value="RAGD PROTEIN"/>
    <property type="match status" value="1"/>
</dbReference>
<feature type="coiled-coil region" evidence="2">
    <location>
        <begin position="150"/>
        <end position="177"/>
    </location>
</feature>
<dbReference type="InterPro" id="IPR058637">
    <property type="entry name" value="YknX-like_C"/>
</dbReference>
<evidence type="ECO:0000259" key="4">
    <source>
        <dbReference type="Pfam" id="PF25973"/>
    </source>
</evidence>
<dbReference type="RefSeq" id="WP_121197176.1">
    <property type="nucleotide sequence ID" value="NZ_RBKU01000001.1"/>
</dbReference>
<gene>
    <name evidence="6" type="ORF">BDD43_1628</name>
</gene>
<dbReference type="PANTHER" id="PTHR30469">
    <property type="entry name" value="MULTIDRUG RESISTANCE PROTEIN MDTA"/>
    <property type="match status" value="1"/>
</dbReference>
<dbReference type="Pfam" id="PF25954">
    <property type="entry name" value="Beta-barrel_RND_2"/>
    <property type="match status" value="1"/>
</dbReference>
<protein>
    <submittedName>
        <fullName evidence="6">RND family efflux transporter MFP subunit</fullName>
    </submittedName>
</protein>
<dbReference type="Pfam" id="PF25973">
    <property type="entry name" value="BSH_CzcB"/>
    <property type="match status" value="1"/>
</dbReference>
<sequence>MILNNLKRASVYTTIALLAIGGLSSCGSKDKEKAADEQQADSIPTIPVFALQKGILPSVLKIPGELAPYQQVDLYAKISSFVKKVNVDVGSEVQQGQLLMTMDAPEINSQLAEAKSKIKTQEAVYMASKANYDRLYETSKTPGTISGNDLDQASARKNSDEAQLEAAKSAYQAVQANLAYLQIRAPFNAVVSSRNTNPGAYVGPTGKGSDLPLLVLQQQKRLRLIISVPEAYSGILKEKSKVNFTVRSIPGKQFTASVNRMAGALDSKLRSERLEMDVYNNDKTLLPGMYAEVSMSIAPKDSTFIIPRTALVMSTEKVFVIRVVNGKAEWVGVTKGREADGKVEVYGDLKPGDDIVTTANDEIRDGQPVRKK</sequence>
<proteinExistence type="inferred from homology"/>
<feature type="domain" description="CusB-like beta-barrel" evidence="3">
    <location>
        <begin position="225"/>
        <end position="296"/>
    </location>
</feature>
<reference evidence="6 7" key="1">
    <citation type="submission" date="2018-10" db="EMBL/GenBank/DDBJ databases">
        <title>Genomic Encyclopedia of Archaeal and Bacterial Type Strains, Phase II (KMG-II): from individual species to whole genera.</title>
        <authorList>
            <person name="Goeker M."/>
        </authorList>
    </citation>
    <scope>NUCLEOTIDE SEQUENCE [LARGE SCALE GENOMIC DNA]</scope>
    <source>
        <strain evidence="6 7">DSM 18602</strain>
    </source>
</reference>
<dbReference type="Gene3D" id="1.10.287.470">
    <property type="entry name" value="Helix hairpin bin"/>
    <property type="match status" value="1"/>
</dbReference>